<evidence type="ECO:0000256" key="1">
    <source>
        <dbReference type="SAM" id="MobiDB-lite"/>
    </source>
</evidence>
<feature type="compositionally biased region" description="Basic and acidic residues" evidence="1">
    <location>
        <begin position="356"/>
        <end position="373"/>
    </location>
</feature>
<feature type="compositionally biased region" description="Pro residues" evidence="1">
    <location>
        <begin position="24"/>
        <end position="36"/>
    </location>
</feature>
<dbReference type="Proteomes" id="UP000053890">
    <property type="component" value="Unassembled WGS sequence"/>
</dbReference>
<dbReference type="RefSeq" id="XP_018274298.1">
    <property type="nucleotide sequence ID" value="XM_018413773.1"/>
</dbReference>
<keyword evidence="3" id="KW-1185">Reference proteome</keyword>
<name>A0A194SCC0_RHOGW</name>
<feature type="compositionally biased region" description="Low complexity" evidence="1">
    <location>
        <begin position="37"/>
        <end position="47"/>
    </location>
</feature>
<dbReference type="AlphaFoldDB" id="A0A194SCC0"/>
<feature type="region of interest" description="Disordered" evidence="1">
    <location>
        <begin position="356"/>
        <end position="380"/>
    </location>
</feature>
<dbReference type="GeneID" id="28974222"/>
<dbReference type="STRING" id="578459.A0A194SCC0"/>
<evidence type="ECO:0000313" key="2">
    <source>
        <dbReference type="EMBL" id="KPV78249.1"/>
    </source>
</evidence>
<evidence type="ECO:0000313" key="3">
    <source>
        <dbReference type="Proteomes" id="UP000053890"/>
    </source>
</evidence>
<dbReference type="EMBL" id="KQ474073">
    <property type="protein sequence ID" value="KPV78249.1"/>
    <property type="molecule type" value="Genomic_DNA"/>
</dbReference>
<gene>
    <name evidence="2" type="ORF">RHOBADRAFT_40798</name>
</gene>
<feature type="compositionally biased region" description="Low complexity" evidence="1">
    <location>
        <begin position="1"/>
        <end position="10"/>
    </location>
</feature>
<feature type="compositionally biased region" description="Pro residues" evidence="1">
    <location>
        <begin position="48"/>
        <end position="64"/>
    </location>
</feature>
<feature type="region of interest" description="Disordered" evidence="1">
    <location>
        <begin position="1"/>
        <end position="105"/>
    </location>
</feature>
<dbReference type="OMA" id="NYLWQLK"/>
<accession>A0A194SCC0</accession>
<organism evidence="2 3">
    <name type="scientific">Rhodotorula graminis (strain WP1)</name>
    <dbReference type="NCBI Taxonomy" id="578459"/>
    <lineage>
        <taxon>Eukaryota</taxon>
        <taxon>Fungi</taxon>
        <taxon>Dikarya</taxon>
        <taxon>Basidiomycota</taxon>
        <taxon>Pucciniomycotina</taxon>
        <taxon>Microbotryomycetes</taxon>
        <taxon>Sporidiobolales</taxon>
        <taxon>Sporidiobolaceae</taxon>
        <taxon>Rhodotorula</taxon>
    </lineage>
</organism>
<feature type="compositionally biased region" description="Pro residues" evidence="1">
    <location>
        <begin position="72"/>
        <end position="81"/>
    </location>
</feature>
<reference evidence="2 3" key="1">
    <citation type="journal article" date="2015" name="Front. Microbiol.">
        <title>Genome sequence of the plant growth promoting endophytic yeast Rhodotorula graminis WP1.</title>
        <authorList>
            <person name="Firrincieli A."/>
            <person name="Otillar R."/>
            <person name="Salamov A."/>
            <person name="Schmutz J."/>
            <person name="Khan Z."/>
            <person name="Redman R.S."/>
            <person name="Fleck N.D."/>
            <person name="Lindquist E."/>
            <person name="Grigoriev I.V."/>
            <person name="Doty S.L."/>
        </authorList>
    </citation>
    <scope>NUCLEOTIDE SEQUENCE [LARGE SCALE GENOMIC DNA]</scope>
    <source>
        <strain evidence="2 3">WP1</strain>
    </source>
</reference>
<protein>
    <submittedName>
        <fullName evidence="2">Uncharacterized protein</fullName>
    </submittedName>
</protein>
<proteinExistence type="predicted"/>
<sequence length="380" mass="41290">MPPSPVHTTPPHTPHPLAEGTTCAPPPRPASPPPSPVSQDPPSLAAAPPRPAPPVEPFSPPPSPVLYRPPHLRQPPLPPTHDPSSSTLPWRTRPPSPTTPRSTARPLLEAHGDSFVSVFGLLGFKVKVFKYSGASARGLNSSTSKLGVGPQLVARLEAERPPHVLLQFATVDLAINYLWQLKARGAAASSPDAWTDKVVADYTAFLASRIVPLASRERLKVYVVAACPPVVEDRYLEAMADKYLFKAADARTLLPLSSASHPHDLDTRSRMVRRFNAALDAFCAEHECLSFVDITEELVTSGAEEGQTPRVREEYVDRVDPTNVHLLWEPTLSLWVRAVAPLAHLAASLDAERLGRSAEEYEREKRERVERRGSGSGAGA</sequence>
<dbReference type="OrthoDB" id="3153298at2759"/>